<dbReference type="OrthoDB" id="9776294at2"/>
<dbReference type="PROSITE" id="PS51202">
    <property type="entry name" value="RCK_C"/>
    <property type="match status" value="1"/>
</dbReference>
<dbReference type="Proteomes" id="UP000239471">
    <property type="component" value="Unassembled WGS sequence"/>
</dbReference>
<dbReference type="InterPro" id="IPR050721">
    <property type="entry name" value="Trk_Ktr_HKT_K-transport"/>
</dbReference>
<comment type="caution">
    <text evidence="3">The sequence shown here is derived from an EMBL/GenBank/DDBJ whole genome shotgun (WGS) entry which is preliminary data.</text>
</comment>
<dbReference type="GO" id="GO:0006813">
    <property type="term" value="P:potassium ion transport"/>
    <property type="evidence" value="ECO:0007669"/>
    <property type="project" value="InterPro"/>
</dbReference>
<dbReference type="SUPFAM" id="SSF116726">
    <property type="entry name" value="TrkA C-terminal domain-like"/>
    <property type="match status" value="1"/>
</dbReference>
<dbReference type="Gene3D" id="3.40.50.720">
    <property type="entry name" value="NAD(P)-binding Rossmann-like Domain"/>
    <property type="match status" value="1"/>
</dbReference>
<dbReference type="InterPro" id="IPR006037">
    <property type="entry name" value="RCK_C"/>
</dbReference>
<accession>A0A2T0BG72</accession>
<dbReference type="InterPro" id="IPR036291">
    <property type="entry name" value="NAD(P)-bd_dom_sf"/>
</dbReference>
<dbReference type="Gene3D" id="3.30.70.1450">
    <property type="entry name" value="Regulator of K+ conductance, C-terminal domain"/>
    <property type="match status" value="1"/>
</dbReference>
<dbReference type="InterPro" id="IPR003148">
    <property type="entry name" value="RCK_N"/>
</dbReference>
<sequence>MANKQYVVIGLGRFGSSVAQTLYSLGNDVLVIDKDEDLVQDMSDSVTHAVQMDATDEGALRTLGIRNFDVAIITIGGNIQSSIMATLLVKELGINHIVAKANNDLHAKVLKKIGADRVILPEKDMGVRVAHNISSSSILDYIELSTDYSIIEIKAPREWLGKTIMTLKLRSKYGINVMAIKNNNKDINISPLPDEVIHEGDVLVAVGGSEDLVKLEGMIVKLK</sequence>
<feature type="domain" description="RCK N-terminal" evidence="1">
    <location>
        <begin position="3"/>
        <end position="120"/>
    </location>
</feature>
<feature type="domain" description="RCK C-terminal" evidence="2">
    <location>
        <begin position="136"/>
        <end position="221"/>
    </location>
</feature>
<dbReference type="Pfam" id="PF02080">
    <property type="entry name" value="TrkA_C"/>
    <property type="match status" value="1"/>
</dbReference>
<dbReference type="RefSeq" id="WP_106059334.1">
    <property type="nucleotide sequence ID" value="NZ_PVXQ01000011.1"/>
</dbReference>
<evidence type="ECO:0000313" key="4">
    <source>
        <dbReference type="Proteomes" id="UP000239471"/>
    </source>
</evidence>
<dbReference type="PANTHER" id="PTHR43833:SF7">
    <property type="entry name" value="KTR SYSTEM POTASSIUM UPTAKE PROTEIN C"/>
    <property type="match status" value="1"/>
</dbReference>
<evidence type="ECO:0000259" key="1">
    <source>
        <dbReference type="PROSITE" id="PS51201"/>
    </source>
</evidence>
<dbReference type="EMBL" id="PVXQ01000011">
    <property type="protein sequence ID" value="PRR82896.1"/>
    <property type="molecule type" value="Genomic_DNA"/>
</dbReference>
<reference evidence="3 4" key="1">
    <citation type="submission" date="2018-03" db="EMBL/GenBank/DDBJ databases">
        <title>Genome sequence of Clostridium vincentii DSM 10228.</title>
        <authorList>
            <person name="Poehlein A."/>
            <person name="Daniel R."/>
        </authorList>
    </citation>
    <scope>NUCLEOTIDE SEQUENCE [LARGE SCALE GENOMIC DNA]</scope>
    <source>
        <strain evidence="3 4">DSM 10228</strain>
    </source>
</reference>
<dbReference type="InterPro" id="IPR036721">
    <property type="entry name" value="RCK_C_sf"/>
</dbReference>
<keyword evidence="4" id="KW-1185">Reference proteome</keyword>
<dbReference type="Pfam" id="PF02254">
    <property type="entry name" value="TrkA_N"/>
    <property type="match status" value="1"/>
</dbReference>
<evidence type="ECO:0000313" key="3">
    <source>
        <dbReference type="EMBL" id="PRR82896.1"/>
    </source>
</evidence>
<dbReference type="PANTHER" id="PTHR43833">
    <property type="entry name" value="POTASSIUM CHANNEL PROTEIN 2-RELATED-RELATED"/>
    <property type="match status" value="1"/>
</dbReference>
<name>A0A2T0BG72_9CLOT</name>
<organism evidence="3 4">
    <name type="scientific">Clostridium vincentii</name>
    <dbReference type="NCBI Taxonomy" id="52704"/>
    <lineage>
        <taxon>Bacteria</taxon>
        <taxon>Bacillati</taxon>
        <taxon>Bacillota</taxon>
        <taxon>Clostridia</taxon>
        <taxon>Eubacteriales</taxon>
        <taxon>Clostridiaceae</taxon>
        <taxon>Clostridium</taxon>
    </lineage>
</organism>
<protein>
    <submittedName>
        <fullName evidence="3">Ktr system potassium uptake protein A</fullName>
    </submittedName>
</protein>
<dbReference type="SUPFAM" id="SSF51735">
    <property type="entry name" value="NAD(P)-binding Rossmann-fold domains"/>
    <property type="match status" value="1"/>
</dbReference>
<evidence type="ECO:0000259" key="2">
    <source>
        <dbReference type="PROSITE" id="PS51202"/>
    </source>
</evidence>
<dbReference type="GO" id="GO:0008324">
    <property type="term" value="F:monoatomic cation transmembrane transporter activity"/>
    <property type="evidence" value="ECO:0007669"/>
    <property type="project" value="InterPro"/>
</dbReference>
<dbReference type="AlphaFoldDB" id="A0A2T0BG72"/>
<dbReference type="PROSITE" id="PS51201">
    <property type="entry name" value="RCK_N"/>
    <property type="match status" value="1"/>
</dbReference>
<gene>
    <name evidence="3" type="primary">ktrA</name>
    <name evidence="3" type="ORF">CLVI_13390</name>
</gene>
<proteinExistence type="predicted"/>